<gene>
    <name evidence="2" type="ORF">A3D08_01085</name>
</gene>
<keyword evidence="1" id="KW-1133">Transmembrane helix</keyword>
<keyword evidence="1" id="KW-0812">Transmembrane</keyword>
<evidence type="ECO:0000313" key="3">
    <source>
        <dbReference type="Proteomes" id="UP000178098"/>
    </source>
</evidence>
<proteinExistence type="predicted"/>
<dbReference type="EMBL" id="MFZT01000026">
    <property type="protein sequence ID" value="OGK31248.1"/>
    <property type="molecule type" value="Genomic_DNA"/>
</dbReference>
<protein>
    <submittedName>
        <fullName evidence="2">Uncharacterized protein</fullName>
    </submittedName>
</protein>
<comment type="caution">
    <text evidence="2">The sequence shown here is derived from an EMBL/GenBank/DDBJ whole genome shotgun (WGS) entry which is preliminary data.</text>
</comment>
<name>A0A1F7HJ55_9BACT</name>
<organism evidence="2 3">
    <name type="scientific">Candidatus Roizmanbacteria bacterium RIFCSPHIGHO2_02_FULL_43_11</name>
    <dbReference type="NCBI Taxonomy" id="1802043"/>
    <lineage>
        <taxon>Bacteria</taxon>
        <taxon>Candidatus Roizmaniibacteriota</taxon>
    </lineage>
</organism>
<feature type="transmembrane region" description="Helical" evidence="1">
    <location>
        <begin position="6"/>
        <end position="23"/>
    </location>
</feature>
<dbReference type="Proteomes" id="UP000178098">
    <property type="component" value="Unassembled WGS sequence"/>
</dbReference>
<evidence type="ECO:0000313" key="2">
    <source>
        <dbReference type="EMBL" id="OGK31248.1"/>
    </source>
</evidence>
<evidence type="ECO:0000256" key="1">
    <source>
        <dbReference type="SAM" id="Phobius"/>
    </source>
</evidence>
<keyword evidence="1" id="KW-0472">Membrane</keyword>
<sequence length="61" mass="7091">MNQKELFIISLTIFLTVIIWIIADLNHLSHTEQLPKNDPRFARPITATIDTEIFNQLEAKN</sequence>
<reference evidence="2 3" key="1">
    <citation type="journal article" date="2016" name="Nat. Commun.">
        <title>Thousands of microbial genomes shed light on interconnected biogeochemical processes in an aquifer system.</title>
        <authorList>
            <person name="Anantharaman K."/>
            <person name="Brown C.T."/>
            <person name="Hug L.A."/>
            <person name="Sharon I."/>
            <person name="Castelle C.J."/>
            <person name="Probst A.J."/>
            <person name="Thomas B.C."/>
            <person name="Singh A."/>
            <person name="Wilkins M.J."/>
            <person name="Karaoz U."/>
            <person name="Brodie E.L."/>
            <person name="Williams K.H."/>
            <person name="Hubbard S.S."/>
            <person name="Banfield J.F."/>
        </authorList>
    </citation>
    <scope>NUCLEOTIDE SEQUENCE [LARGE SCALE GENOMIC DNA]</scope>
</reference>
<accession>A0A1F7HJ55</accession>
<dbReference type="AlphaFoldDB" id="A0A1F7HJ55"/>